<dbReference type="InterPro" id="IPR001806">
    <property type="entry name" value="Small_GTPase"/>
</dbReference>
<feature type="non-terminal residue" evidence="2">
    <location>
        <position position="1"/>
    </location>
</feature>
<keyword evidence="3" id="KW-1185">Reference proteome</keyword>
<dbReference type="RefSeq" id="XP_033569630.1">
    <property type="nucleotide sequence ID" value="XM_033716225.1"/>
</dbReference>
<keyword evidence="1" id="KW-0472">Membrane</keyword>
<keyword evidence="1" id="KW-0812">Transmembrane</keyword>
<dbReference type="PRINTS" id="PR00449">
    <property type="entry name" value="RASTRNSFRMNG"/>
</dbReference>
<dbReference type="EMBL" id="MU003722">
    <property type="protein sequence ID" value="KAF2802666.1"/>
    <property type="molecule type" value="Genomic_DNA"/>
</dbReference>
<dbReference type="SUPFAM" id="SSF52540">
    <property type="entry name" value="P-loop containing nucleoside triphosphate hydrolases"/>
    <property type="match status" value="1"/>
</dbReference>
<gene>
    <name evidence="2 4" type="ORF">BDZ99DRAFT_401366</name>
</gene>
<dbReference type="Gene3D" id="3.40.50.300">
    <property type="entry name" value="P-loop containing nucleotide triphosphate hydrolases"/>
    <property type="match status" value="1"/>
</dbReference>
<proteinExistence type="predicted"/>
<evidence type="ECO:0000313" key="2">
    <source>
        <dbReference type="EMBL" id="KAF2802666.1"/>
    </source>
</evidence>
<keyword evidence="1" id="KW-1133">Transmembrane helix</keyword>
<protein>
    <submittedName>
        <fullName evidence="2 4">Uncharacterized protein</fullName>
    </submittedName>
</protein>
<evidence type="ECO:0000256" key="1">
    <source>
        <dbReference type="SAM" id="Phobius"/>
    </source>
</evidence>
<name>A0A6A6Y1H6_9PEZI</name>
<reference evidence="4" key="3">
    <citation type="submission" date="2025-04" db="UniProtKB">
        <authorList>
            <consortium name="RefSeq"/>
        </authorList>
    </citation>
    <scope>IDENTIFICATION</scope>
    <source>
        <strain evidence="4">CBS 304.34</strain>
    </source>
</reference>
<dbReference type="GO" id="GO:0005525">
    <property type="term" value="F:GTP binding"/>
    <property type="evidence" value="ECO:0007669"/>
    <property type="project" value="InterPro"/>
</dbReference>
<reference evidence="4" key="2">
    <citation type="submission" date="2020-04" db="EMBL/GenBank/DDBJ databases">
        <authorList>
            <consortium name="NCBI Genome Project"/>
        </authorList>
    </citation>
    <scope>NUCLEOTIDE SEQUENCE</scope>
    <source>
        <strain evidence="4">CBS 304.34</strain>
    </source>
</reference>
<accession>A0A6A6Y1H6</accession>
<sequence>QVKELLLSGSLIYPSLLLGAILNSSGFGLAPVILVGNKYNRVIEREVFIKEGSILAYKLEYNFIKAFAKNYINIKKAFYNIIRQLRR</sequence>
<dbReference type="OrthoDB" id="5976022at2759"/>
<dbReference type="PROSITE" id="PS51421">
    <property type="entry name" value="RAS"/>
    <property type="match status" value="1"/>
</dbReference>
<dbReference type="GeneID" id="54457118"/>
<dbReference type="GO" id="GO:0003924">
    <property type="term" value="F:GTPase activity"/>
    <property type="evidence" value="ECO:0007669"/>
    <property type="project" value="InterPro"/>
</dbReference>
<evidence type="ECO:0000313" key="4">
    <source>
        <dbReference type="RefSeq" id="XP_033569630.1"/>
    </source>
</evidence>
<dbReference type="AlphaFoldDB" id="A0A6A6Y1H6"/>
<evidence type="ECO:0000313" key="3">
    <source>
        <dbReference type="Proteomes" id="UP000504636"/>
    </source>
</evidence>
<organism evidence="2">
    <name type="scientific">Mytilinidion resinicola</name>
    <dbReference type="NCBI Taxonomy" id="574789"/>
    <lineage>
        <taxon>Eukaryota</taxon>
        <taxon>Fungi</taxon>
        <taxon>Dikarya</taxon>
        <taxon>Ascomycota</taxon>
        <taxon>Pezizomycotina</taxon>
        <taxon>Dothideomycetes</taxon>
        <taxon>Pleosporomycetidae</taxon>
        <taxon>Mytilinidiales</taxon>
        <taxon>Mytilinidiaceae</taxon>
        <taxon>Mytilinidion</taxon>
    </lineage>
</organism>
<dbReference type="Pfam" id="PF00071">
    <property type="entry name" value="Ras"/>
    <property type="match status" value="1"/>
</dbReference>
<dbReference type="InterPro" id="IPR027417">
    <property type="entry name" value="P-loop_NTPase"/>
</dbReference>
<feature type="transmembrane region" description="Helical" evidence="1">
    <location>
        <begin position="12"/>
        <end position="35"/>
    </location>
</feature>
<reference evidence="2 4" key="1">
    <citation type="journal article" date="2020" name="Stud. Mycol.">
        <title>101 Dothideomycetes genomes: a test case for predicting lifestyles and emergence of pathogens.</title>
        <authorList>
            <person name="Haridas S."/>
            <person name="Albert R."/>
            <person name="Binder M."/>
            <person name="Bloem J."/>
            <person name="Labutti K."/>
            <person name="Salamov A."/>
            <person name="Andreopoulos B."/>
            <person name="Baker S."/>
            <person name="Barry K."/>
            <person name="Bills G."/>
            <person name="Bluhm B."/>
            <person name="Cannon C."/>
            <person name="Castanera R."/>
            <person name="Culley D."/>
            <person name="Daum C."/>
            <person name="Ezra D."/>
            <person name="Gonzalez J."/>
            <person name="Henrissat B."/>
            <person name="Kuo A."/>
            <person name="Liang C."/>
            <person name="Lipzen A."/>
            <person name="Lutzoni F."/>
            <person name="Magnuson J."/>
            <person name="Mondo S."/>
            <person name="Nolan M."/>
            <person name="Ohm R."/>
            <person name="Pangilinan J."/>
            <person name="Park H.-J."/>
            <person name="Ramirez L."/>
            <person name="Alfaro M."/>
            <person name="Sun H."/>
            <person name="Tritt A."/>
            <person name="Yoshinaga Y."/>
            <person name="Zwiers L.-H."/>
            <person name="Turgeon B."/>
            <person name="Goodwin S."/>
            <person name="Spatafora J."/>
            <person name="Crous P."/>
            <person name="Grigoriev I."/>
        </authorList>
    </citation>
    <scope>NUCLEOTIDE SEQUENCE</scope>
    <source>
        <strain evidence="2 4">CBS 304.34</strain>
    </source>
</reference>
<dbReference type="Proteomes" id="UP000504636">
    <property type="component" value="Unplaced"/>
</dbReference>